<dbReference type="RefSeq" id="WP_195132391.1">
    <property type="nucleotide sequence ID" value="NZ_JADLQX010000024.1"/>
</dbReference>
<gene>
    <name evidence="1" type="ORF">IU459_26995</name>
</gene>
<evidence type="ECO:0000313" key="2">
    <source>
        <dbReference type="Proteomes" id="UP000702209"/>
    </source>
</evidence>
<comment type="caution">
    <text evidence="1">The sequence shown here is derived from an EMBL/GenBank/DDBJ whole genome shotgun (WGS) entry which is preliminary data.</text>
</comment>
<dbReference type="Proteomes" id="UP000702209">
    <property type="component" value="Unassembled WGS sequence"/>
</dbReference>
<accession>A0ABS0CX40</accession>
<evidence type="ECO:0008006" key="3">
    <source>
        <dbReference type="Google" id="ProtNLM"/>
    </source>
</evidence>
<protein>
    <recommendedName>
        <fullName evidence="3">Minor tail protein</fullName>
    </recommendedName>
</protein>
<proteinExistence type="predicted"/>
<name>A0ABS0CX40_9NOCA</name>
<organism evidence="1 2">
    <name type="scientific">Nocardia amamiensis</name>
    <dbReference type="NCBI Taxonomy" id="404578"/>
    <lineage>
        <taxon>Bacteria</taxon>
        <taxon>Bacillati</taxon>
        <taxon>Actinomycetota</taxon>
        <taxon>Actinomycetes</taxon>
        <taxon>Mycobacteriales</taxon>
        <taxon>Nocardiaceae</taxon>
        <taxon>Nocardia</taxon>
    </lineage>
</organism>
<keyword evidence="2" id="KW-1185">Reference proteome</keyword>
<sequence>MSGYLTLYLIGQDGSRWNLTDETEGVLLRRGPQKLIDAPAKTFWLESSTGSHYQGMRFERRDPVFSVQIHAPDPIVWADIDSRFRMALGMVGEDTFWLEAHTAYGVRRLAMRLLTEPTAYGSADYEARDPWLTHDSTLAISAACEQPFWESTPVPLEWELTSGTSGTGTLMFENRGDVPVWWYGFVTAPARWRVPDRSWGQKIYAKSVYPFHRADDDAARMEWLPELIAGEDTSIDTDPDKPTLIAANGNPVQNRWQSRGLLYPIKPWTSPTPVTVQVEDANPGAGIRIWIPRRFSRPWGVTL</sequence>
<dbReference type="EMBL" id="JADLQX010000024">
    <property type="protein sequence ID" value="MBF6301163.1"/>
    <property type="molecule type" value="Genomic_DNA"/>
</dbReference>
<reference evidence="1 2" key="1">
    <citation type="submission" date="2020-10" db="EMBL/GenBank/DDBJ databases">
        <title>Identification of Nocardia species via Next-generation sequencing and recognition of intraspecies genetic diversity.</title>
        <authorList>
            <person name="Li P."/>
            <person name="Li P."/>
            <person name="Lu B."/>
        </authorList>
    </citation>
    <scope>NUCLEOTIDE SEQUENCE [LARGE SCALE GENOMIC DNA]</scope>
    <source>
        <strain evidence="1 2">BJ06-0157</strain>
    </source>
</reference>
<evidence type="ECO:0000313" key="1">
    <source>
        <dbReference type="EMBL" id="MBF6301163.1"/>
    </source>
</evidence>